<sequence length="144" mass="15307">MFSFFLSPRVPKSQTAKLVQSSPRAPQSPAPPSLLAPSPAPGSRRSAVPEPRRCPRVSAPPSPSPVAAIPESHRRLREEPPSVSPGAIPNRMRRRPRVSTPPSPHAPPSPSPGAASRGGCSGLRNSFKATCQGWRGLECHQYLG</sequence>
<evidence type="ECO:0000256" key="1">
    <source>
        <dbReference type="SAM" id="MobiDB-lite"/>
    </source>
</evidence>
<keyword evidence="3" id="KW-1185">Reference proteome</keyword>
<proteinExistence type="predicted"/>
<organism evidence="2 3">
    <name type="scientific">Panicum virgatum</name>
    <name type="common">Blackwell switchgrass</name>
    <dbReference type="NCBI Taxonomy" id="38727"/>
    <lineage>
        <taxon>Eukaryota</taxon>
        <taxon>Viridiplantae</taxon>
        <taxon>Streptophyta</taxon>
        <taxon>Embryophyta</taxon>
        <taxon>Tracheophyta</taxon>
        <taxon>Spermatophyta</taxon>
        <taxon>Magnoliopsida</taxon>
        <taxon>Liliopsida</taxon>
        <taxon>Poales</taxon>
        <taxon>Poaceae</taxon>
        <taxon>PACMAD clade</taxon>
        <taxon>Panicoideae</taxon>
        <taxon>Panicodae</taxon>
        <taxon>Paniceae</taxon>
        <taxon>Panicinae</taxon>
        <taxon>Panicum</taxon>
        <taxon>Panicum sect. Hiantes</taxon>
    </lineage>
</organism>
<feature type="compositionally biased region" description="Basic and acidic residues" evidence="1">
    <location>
        <begin position="71"/>
        <end position="80"/>
    </location>
</feature>
<evidence type="ECO:0000313" key="3">
    <source>
        <dbReference type="Proteomes" id="UP000823388"/>
    </source>
</evidence>
<dbReference type="EMBL" id="CM029047">
    <property type="protein sequence ID" value="KAG2582306.1"/>
    <property type="molecule type" value="Genomic_DNA"/>
</dbReference>
<feature type="region of interest" description="Disordered" evidence="1">
    <location>
        <begin position="1"/>
        <end position="126"/>
    </location>
</feature>
<dbReference type="AlphaFoldDB" id="A0A8T0RAN3"/>
<reference evidence="2" key="1">
    <citation type="submission" date="2020-05" db="EMBL/GenBank/DDBJ databases">
        <title>WGS assembly of Panicum virgatum.</title>
        <authorList>
            <person name="Lovell J.T."/>
            <person name="Jenkins J."/>
            <person name="Shu S."/>
            <person name="Juenger T.E."/>
            <person name="Schmutz J."/>
        </authorList>
    </citation>
    <scope>NUCLEOTIDE SEQUENCE</scope>
    <source>
        <strain evidence="2">AP13</strain>
    </source>
</reference>
<protein>
    <submittedName>
        <fullName evidence="2">Uncharacterized protein</fullName>
    </submittedName>
</protein>
<dbReference type="Proteomes" id="UP000823388">
    <property type="component" value="Chromosome 6K"/>
</dbReference>
<evidence type="ECO:0000313" key="2">
    <source>
        <dbReference type="EMBL" id="KAG2582306.1"/>
    </source>
</evidence>
<feature type="compositionally biased region" description="Pro residues" evidence="1">
    <location>
        <begin position="26"/>
        <end position="40"/>
    </location>
</feature>
<name>A0A8T0RAN3_PANVG</name>
<feature type="compositionally biased region" description="Pro residues" evidence="1">
    <location>
        <begin position="99"/>
        <end position="111"/>
    </location>
</feature>
<gene>
    <name evidence="2" type="ORF">PVAP13_6KG099735</name>
</gene>
<comment type="caution">
    <text evidence="2">The sequence shown here is derived from an EMBL/GenBank/DDBJ whole genome shotgun (WGS) entry which is preliminary data.</text>
</comment>
<accession>A0A8T0RAN3</accession>